<keyword evidence="3" id="KW-1185">Reference proteome</keyword>
<dbReference type="EMBL" id="VTAW01000018">
    <property type="protein sequence ID" value="TYT61393.1"/>
    <property type="molecule type" value="Genomic_DNA"/>
</dbReference>
<proteinExistence type="predicted"/>
<protein>
    <recommendedName>
        <fullName evidence="1">DUF7974 domain-containing protein</fullName>
    </recommendedName>
</protein>
<evidence type="ECO:0000313" key="3">
    <source>
        <dbReference type="Proteomes" id="UP000324104"/>
    </source>
</evidence>
<gene>
    <name evidence="2" type="ORF">FYC77_13570</name>
</gene>
<accession>A0A5D5AKA4</accession>
<organism evidence="2 3">
    <name type="scientific">Natrialba swarupiae</name>
    <dbReference type="NCBI Taxonomy" id="2448032"/>
    <lineage>
        <taxon>Archaea</taxon>
        <taxon>Methanobacteriati</taxon>
        <taxon>Methanobacteriota</taxon>
        <taxon>Stenosarchaea group</taxon>
        <taxon>Halobacteria</taxon>
        <taxon>Halobacteriales</taxon>
        <taxon>Natrialbaceae</taxon>
        <taxon>Natrialba</taxon>
    </lineage>
</organism>
<dbReference type="Pfam" id="PF25929">
    <property type="entry name" value="DUF7974"/>
    <property type="match status" value="1"/>
</dbReference>
<reference evidence="2 3" key="1">
    <citation type="submission" date="2019-08" db="EMBL/GenBank/DDBJ databases">
        <title>Archaea genome.</title>
        <authorList>
            <person name="Kajale S."/>
            <person name="Shouche Y."/>
            <person name="Deshpande N."/>
            <person name="Sharma A."/>
        </authorList>
    </citation>
    <scope>NUCLEOTIDE SEQUENCE [LARGE SCALE GENOMIC DNA]</scope>
    <source>
        <strain evidence="2 3">ESP3B_9</strain>
    </source>
</reference>
<sequence>MRRIYDSRALERSEDDPFVPNAADESGSRTVDWAAFSHAFVPTAMRTRAISVTVSTDRDRYAPGDGVEIAVEFRNPLPVPIRLRTDSPNVWRWAVDGHDAASTIPRGVPERPSTFSFARGERKRFHRRWPQRLKIDDGEWETVGPGTYTIEAGVTRDDAADRGLTDRTTIEIR</sequence>
<dbReference type="RefSeq" id="WP_149082039.1">
    <property type="nucleotide sequence ID" value="NZ_VTAW01000018.1"/>
</dbReference>
<evidence type="ECO:0000313" key="2">
    <source>
        <dbReference type="EMBL" id="TYT61393.1"/>
    </source>
</evidence>
<dbReference type="AlphaFoldDB" id="A0A5D5AKA4"/>
<evidence type="ECO:0000259" key="1">
    <source>
        <dbReference type="Pfam" id="PF25929"/>
    </source>
</evidence>
<dbReference type="Proteomes" id="UP000324104">
    <property type="component" value="Unassembled WGS sequence"/>
</dbReference>
<dbReference type="InterPro" id="IPR058280">
    <property type="entry name" value="DUF7974"/>
</dbReference>
<name>A0A5D5AKA4_9EURY</name>
<feature type="domain" description="DUF7974" evidence="1">
    <location>
        <begin position="38"/>
        <end position="173"/>
    </location>
</feature>
<comment type="caution">
    <text evidence="2">The sequence shown here is derived from an EMBL/GenBank/DDBJ whole genome shotgun (WGS) entry which is preliminary data.</text>
</comment>